<gene>
    <name evidence="3" type="ORF">C7M84_008308</name>
</gene>
<dbReference type="OrthoDB" id="5987191at2759"/>
<organism evidence="3 4">
    <name type="scientific">Penaeus vannamei</name>
    <name type="common">Whiteleg shrimp</name>
    <name type="synonym">Litopenaeus vannamei</name>
    <dbReference type="NCBI Taxonomy" id="6689"/>
    <lineage>
        <taxon>Eukaryota</taxon>
        <taxon>Metazoa</taxon>
        <taxon>Ecdysozoa</taxon>
        <taxon>Arthropoda</taxon>
        <taxon>Crustacea</taxon>
        <taxon>Multicrustacea</taxon>
        <taxon>Malacostraca</taxon>
        <taxon>Eumalacostraca</taxon>
        <taxon>Eucarida</taxon>
        <taxon>Decapoda</taxon>
        <taxon>Dendrobranchiata</taxon>
        <taxon>Penaeoidea</taxon>
        <taxon>Penaeidae</taxon>
        <taxon>Penaeus</taxon>
    </lineage>
</organism>
<reference evidence="3 4" key="1">
    <citation type="submission" date="2018-04" db="EMBL/GenBank/DDBJ databases">
        <authorList>
            <person name="Zhang X."/>
            <person name="Yuan J."/>
            <person name="Li F."/>
            <person name="Xiang J."/>
        </authorList>
    </citation>
    <scope>NUCLEOTIDE SEQUENCE [LARGE SCALE GENOMIC DNA]</scope>
    <source>
        <tissue evidence="3">Muscle</tissue>
    </source>
</reference>
<name>A0A3R7PPR7_PENVA</name>
<protein>
    <submittedName>
        <fullName evidence="3">Uncharacterized protein</fullName>
    </submittedName>
</protein>
<evidence type="ECO:0000313" key="4">
    <source>
        <dbReference type="Proteomes" id="UP000283509"/>
    </source>
</evidence>
<keyword evidence="4" id="KW-1185">Reference proteome</keyword>
<proteinExistence type="predicted"/>
<accession>A0A3R7PPR7</accession>
<reference evidence="3 4" key="2">
    <citation type="submission" date="2019-01" db="EMBL/GenBank/DDBJ databases">
        <title>The decoding of complex shrimp genome reveals the adaptation for benthos swimmer, frequently molting mechanism and breeding impact on genome.</title>
        <authorList>
            <person name="Sun Y."/>
            <person name="Gao Y."/>
            <person name="Yu Y."/>
        </authorList>
    </citation>
    <scope>NUCLEOTIDE SEQUENCE [LARGE SCALE GENOMIC DNA]</scope>
    <source>
        <tissue evidence="3">Muscle</tissue>
    </source>
</reference>
<evidence type="ECO:0000256" key="2">
    <source>
        <dbReference type="SAM" id="SignalP"/>
    </source>
</evidence>
<dbReference type="AlphaFoldDB" id="A0A3R7PPR7"/>
<comment type="caution">
    <text evidence="3">The sequence shown here is derived from an EMBL/GenBank/DDBJ whole genome shotgun (WGS) entry which is preliminary data.</text>
</comment>
<evidence type="ECO:0000313" key="3">
    <source>
        <dbReference type="EMBL" id="ROT73255.1"/>
    </source>
</evidence>
<feature type="region of interest" description="Disordered" evidence="1">
    <location>
        <begin position="77"/>
        <end position="98"/>
    </location>
</feature>
<feature type="signal peptide" evidence="2">
    <location>
        <begin position="1"/>
        <end position="23"/>
    </location>
</feature>
<keyword evidence="2" id="KW-0732">Signal</keyword>
<dbReference type="Proteomes" id="UP000283509">
    <property type="component" value="Unassembled WGS sequence"/>
</dbReference>
<dbReference type="EMBL" id="QCYY01002046">
    <property type="protein sequence ID" value="ROT73255.1"/>
    <property type="molecule type" value="Genomic_DNA"/>
</dbReference>
<feature type="chain" id="PRO_5018740455" evidence="2">
    <location>
        <begin position="24"/>
        <end position="117"/>
    </location>
</feature>
<sequence length="117" mass="13092">MARQWLWMCVWVVALVVSGSAHSRRQNDNKKGPEAVLVETLRQVLGVPKSEGGPGFHHKTHRPPRYMVHLYQRITDGHSTLPRSGQQPSGATRPSQQMTEAKEVCLFTTCLHPPANT</sequence>
<evidence type="ECO:0000256" key="1">
    <source>
        <dbReference type="SAM" id="MobiDB-lite"/>
    </source>
</evidence>